<reference evidence="1" key="1">
    <citation type="submission" date="2023-10" db="EMBL/GenBank/DDBJ databases">
        <title>Genome assembly of Pristionchus species.</title>
        <authorList>
            <person name="Yoshida K."/>
            <person name="Sommer R.J."/>
        </authorList>
    </citation>
    <scope>NUCLEOTIDE SEQUENCE</scope>
    <source>
        <strain evidence="1">RS0144</strain>
    </source>
</reference>
<evidence type="ECO:0000313" key="1">
    <source>
        <dbReference type="EMBL" id="GMS85225.1"/>
    </source>
</evidence>
<feature type="non-terminal residue" evidence="1">
    <location>
        <position position="73"/>
    </location>
</feature>
<gene>
    <name evidence="1" type="ORF">PENTCL1PPCAC_7400</name>
</gene>
<keyword evidence="2" id="KW-1185">Reference proteome</keyword>
<organism evidence="1 2">
    <name type="scientific">Pristionchus entomophagus</name>
    <dbReference type="NCBI Taxonomy" id="358040"/>
    <lineage>
        <taxon>Eukaryota</taxon>
        <taxon>Metazoa</taxon>
        <taxon>Ecdysozoa</taxon>
        <taxon>Nematoda</taxon>
        <taxon>Chromadorea</taxon>
        <taxon>Rhabditida</taxon>
        <taxon>Rhabditina</taxon>
        <taxon>Diplogasteromorpha</taxon>
        <taxon>Diplogasteroidea</taxon>
        <taxon>Neodiplogasteridae</taxon>
        <taxon>Pristionchus</taxon>
    </lineage>
</organism>
<dbReference type="Proteomes" id="UP001432027">
    <property type="component" value="Unassembled WGS sequence"/>
</dbReference>
<evidence type="ECO:0000313" key="2">
    <source>
        <dbReference type="Proteomes" id="UP001432027"/>
    </source>
</evidence>
<dbReference type="AlphaFoldDB" id="A0AAV5SRI5"/>
<sequence length="73" mass="7961">MMCSSSEITVVDGRPVTVFFMGLSSDLFIVIDEDSISSIISLSPSLLSEHIQLLKPGLRAEKGCDIIFVVYPL</sequence>
<accession>A0AAV5SRI5</accession>
<name>A0AAV5SRI5_9BILA</name>
<proteinExistence type="predicted"/>
<dbReference type="EMBL" id="BTSX01000002">
    <property type="protein sequence ID" value="GMS85225.1"/>
    <property type="molecule type" value="Genomic_DNA"/>
</dbReference>
<protein>
    <submittedName>
        <fullName evidence="1">Uncharacterized protein</fullName>
    </submittedName>
</protein>
<comment type="caution">
    <text evidence="1">The sequence shown here is derived from an EMBL/GenBank/DDBJ whole genome shotgun (WGS) entry which is preliminary data.</text>
</comment>